<gene>
    <name evidence="3" type="ORF">CVT26_010197</name>
</gene>
<keyword evidence="4" id="KW-1185">Reference proteome</keyword>
<proteinExistence type="predicted"/>
<reference evidence="3 4" key="1">
    <citation type="journal article" date="2018" name="Evol. Lett.">
        <title>Horizontal gene cluster transfer increased hallucinogenic mushroom diversity.</title>
        <authorList>
            <person name="Reynolds H.T."/>
            <person name="Vijayakumar V."/>
            <person name="Gluck-Thaler E."/>
            <person name="Korotkin H.B."/>
            <person name="Matheny P.B."/>
            <person name="Slot J.C."/>
        </authorList>
    </citation>
    <scope>NUCLEOTIDE SEQUENCE [LARGE SCALE GENOMIC DNA]</scope>
    <source>
        <strain evidence="3 4">SRW20</strain>
    </source>
</reference>
<feature type="domain" description="DUF6534" evidence="2">
    <location>
        <begin position="180"/>
        <end position="266"/>
    </location>
</feature>
<feature type="transmembrane region" description="Helical" evidence="1">
    <location>
        <begin position="240"/>
        <end position="261"/>
    </location>
</feature>
<organism evidence="3 4">
    <name type="scientific">Gymnopilus dilepis</name>
    <dbReference type="NCBI Taxonomy" id="231916"/>
    <lineage>
        <taxon>Eukaryota</taxon>
        <taxon>Fungi</taxon>
        <taxon>Dikarya</taxon>
        <taxon>Basidiomycota</taxon>
        <taxon>Agaricomycotina</taxon>
        <taxon>Agaricomycetes</taxon>
        <taxon>Agaricomycetidae</taxon>
        <taxon>Agaricales</taxon>
        <taxon>Agaricineae</taxon>
        <taxon>Hymenogastraceae</taxon>
        <taxon>Gymnopilus</taxon>
    </lineage>
</organism>
<feature type="transmembrane region" description="Helical" evidence="1">
    <location>
        <begin position="172"/>
        <end position="195"/>
    </location>
</feature>
<keyword evidence="1" id="KW-1133">Transmembrane helix</keyword>
<protein>
    <recommendedName>
        <fullName evidence="2">DUF6534 domain-containing protein</fullName>
    </recommendedName>
</protein>
<comment type="caution">
    <text evidence="3">The sequence shown here is derived from an EMBL/GenBank/DDBJ whole genome shotgun (WGS) entry which is preliminary data.</text>
</comment>
<feature type="transmembrane region" description="Helical" evidence="1">
    <location>
        <begin position="207"/>
        <end position="234"/>
    </location>
</feature>
<dbReference type="InterPro" id="IPR045339">
    <property type="entry name" value="DUF6534"/>
</dbReference>
<sequence>MSSMPPMLPPVPDLGPTFGVAYIAVVISAMLYGVTCLQTFIYFINSRTDPIWTKLLVLTTLLIDTLHEAFLLYAGYYYFIQNYFNPIALESGMWCVQSSIIAHMFVNGVAAFLVESFMIWRLHFLSNRNYFLTVPAMILVLAHLGVDFAWPIQAFIGPNLSFERIKSLTPTAVSGFVIGSVTDVYITGSLAYYLWSSRTGFKKSNDMIYRLIQYIITTGLLTTVDNIISLAVYVARPENFYYMFFSFILAKLYINSLLATLNSRQSIRETGGTDVMSMSRLAGSQTVAASNNTMRVHVSTMKFAESFKEPERGETPLDESYKRPVAY</sequence>
<keyword evidence="1" id="KW-0472">Membrane</keyword>
<feature type="transmembrane region" description="Helical" evidence="1">
    <location>
        <begin position="55"/>
        <end position="80"/>
    </location>
</feature>
<feature type="transmembrane region" description="Helical" evidence="1">
    <location>
        <begin position="100"/>
        <end position="120"/>
    </location>
</feature>
<feature type="transmembrane region" description="Helical" evidence="1">
    <location>
        <begin position="132"/>
        <end position="152"/>
    </location>
</feature>
<feature type="transmembrane region" description="Helical" evidence="1">
    <location>
        <begin position="20"/>
        <end position="43"/>
    </location>
</feature>
<dbReference type="Pfam" id="PF20152">
    <property type="entry name" value="DUF6534"/>
    <property type="match status" value="1"/>
</dbReference>
<evidence type="ECO:0000256" key="1">
    <source>
        <dbReference type="SAM" id="Phobius"/>
    </source>
</evidence>
<name>A0A409WCZ7_9AGAR</name>
<evidence type="ECO:0000259" key="2">
    <source>
        <dbReference type="Pfam" id="PF20152"/>
    </source>
</evidence>
<evidence type="ECO:0000313" key="4">
    <source>
        <dbReference type="Proteomes" id="UP000284706"/>
    </source>
</evidence>
<keyword evidence="1" id="KW-0812">Transmembrane</keyword>
<accession>A0A409WCZ7</accession>
<evidence type="ECO:0000313" key="3">
    <source>
        <dbReference type="EMBL" id="PPQ76373.1"/>
    </source>
</evidence>
<dbReference type="EMBL" id="NHYE01005167">
    <property type="protein sequence ID" value="PPQ76373.1"/>
    <property type="molecule type" value="Genomic_DNA"/>
</dbReference>
<dbReference type="AlphaFoldDB" id="A0A409WCZ7"/>
<dbReference type="PANTHER" id="PTHR40465">
    <property type="entry name" value="CHROMOSOME 1, WHOLE GENOME SHOTGUN SEQUENCE"/>
    <property type="match status" value="1"/>
</dbReference>
<dbReference type="PANTHER" id="PTHR40465:SF1">
    <property type="entry name" value="DUF6534 DOMAIN-CONTAINING PROTEIN"/>
    <property type="match status" value="1"/>
</dbReference>
<dbReference type="InParanoid" id="A0A409WCZ7"/>
<dbReference type="Proteomes" id="UP000284706">
    <property type="component" value="Unassembled WGS sequence"/>
</dbReference>
<dbReference type="OrthoDB" id="2535105at2759"/>